<keyword evidence="7" id="KW-1185">Reference proteome</keyword>
<dbReference type="InterPro" id="IPR037278">
    <property type="entry name" value="ARFGAP/RecO"/>
</dbReference>
<dbReference type="SUPFAM" id="SSF57863">
    <property type="entry name" value="ArfGap/RecO-like zinc finger"/>
    <property type="match status" value="1"/>
</dbReference>
<dbReference type="PANTHER" id="PTHR33991:SF1">
    <property type="entry name" value="DNA REPAIR PROTEIN RECO"/>
    <property type="match status" value="1"/>
</dbReference>
<dbReference type="Proteomes" id="UP000001173">
    <property type="component" value="Chromosome"/>
</dbReference>
<sequence length="254" mass="29025">MKMISEPALLLTSRFHSENGAIIRLLTEQGLLTGYIQGAHSRYRRPLLFVGNYVQASWRDKVGRSLPSINIELRHSRGLIMEHPLAALFLSWICPFTASVLPEGQPEPYLFQNLKRLLAIIEKTDEPVLWMTELVRFELLLLSELGYGLHLSRCIITGQEACLDWVSPKHHAAVSRQAAQGHEKKLLVLPDFLKAPFSVSCLDLPDQEALQQGLKLSGFFLRFHFEAAYYHRFFGVRQRLIKNFMMACEQASFS</sequence>
<keyword evidence="3 4" id="KW-0234">DNA repair</keyword>
<dbReference type="HAMAP" id="MF_00201">
    <property type="entry name" value="RecO"/>
    <property type="match status" value="1"/>
</dbReference>
<comment type="similarity">
    <text evidence="4">Belongs to the RecO family.</text>
</comment>
<dbReference type="EMBL" id="AE008692">
    <property type="protein sequence ID" value="AAV89297.2"/>
    <property type="molecule type" value="Genomic_DNA"/>
</dbReference>
<reference evidence="6 7" key="1">
    <citation type="journal article" date="2005" name="Nat. Biotechnol.">
        <title>The genome sequence of the ethanologenic bacterium Zymomonas mobilis ZM4.</title>
        <authorList>
            <person name="Seo J.S."/>
            <person name="Chong H."/>
            <person name="Park H.S."/>
            <person name="Yoon K.O."/>
            <person name="Jung C."/>
            <person name="Kim J.J."/>
            <person name="Hong J.H."/>
            <person name="Kim H."/>
            <person name="Kim J.H."/>
            <person name="Kil J.I."/>
            <person name="Park C.J."/>
            <person name="Oh H.M."/>
            <person name="Lee J.S."/>
            <person name="Jin S.J."/>
            <person name="Um H.W."/>
            <person name="Lee H.J."/>
            <person name="Oh S.J."/>
            <person name="Kim J.Y."/>
            <person name="Kang H.L."/>
            <person name="Lee S.Y."/>
            <person name="Lee K.J."/>
            <person name="Kang H.S."/>
        </authorList>
    </citation>
    <scope>NUCLEOTIDE SEQUENCE [LARGE SCALE GENOMIC DNA]</scope>
    <source>
        <strain evidence="7">ATCC 31821 / ZM4 / CP4</strain>
    </source>
</reference>
<gene>
    <name evidence="4" type="primary">recO</name>
    <name evidence="6" type="ordered locus">ZMO0673</name>
</gene>
<dbReference type="HOGENOM" id="CLU_086029_0_0_5"/>
<organism evidence="6 7">
    <name type="scientific">Zymomonas mobilis subsp. mobilis (strain ATCC 31821 / ZM4 / CP4)</name>
    <dbReference type="NCBI Taxonomy" id="264203"/>
    <lineage>
        <taxon>Bacteria</taxon>
        <taxon>Pseudomonadati</taxon>
        <taxon>Pseudomonadota</taxon>
        <taxon>Alphaproteobacteria</taxon>
        <taxon>Sphingomonadales</taxon>
        <taxon>Zymomonadaceae</taxon>
        <taxon>Zymomonas</taxon>
    </lineage>
</organism>
<evidence type="ECO:0000313" key="7">
    <source>
        <dbReference type="Proteomes" id="UP000001173"/>
    </source>
</evidence>
<dbReference type="PANTHER" id="PTHR33991">
    <property type="entry name" value="DNA REPAIR PROTEIN RECO"/>
    <property type="match status" value="1"/>
</dbReference>
<evidence type="ECO:0000256" key="2">
    <source>
        <dbReference type="ARBA" id="ARBA00023172"/>
    </source>
</evidence>
<dbReference type="InterPro" id="IPR022572">
    <property type="entry name" value="DNA_rep/recomb_RecO_N"/>
</dbReference>
<evidence type="ECO:0000256" key="1">
    <source>
        <dbReference type="ARBA" id="ARBA00022763"/>
    </source>
</evidence>
<protein>
    <recommendedName>
        <fullName evidence="4">DNA repair protein RecO</fullName>
    </recommendedName>
    <alternativeName>
        <fullName evidence="4">Recombination protein O</fullName>
    </alternativeName>
</protein>
<dbReference type="eggNOG" id="COG1381">
    <property type="taxonomic scope" value="Bacteria"/>
</dbReference>
<dbReference type="GO" id="GO:0043590">
    <property type="term" value="C:bacterial nucleoid"/>
    <property type="evidence" value="ECO:0007669"/>
    <property type="project" value="TreeGrafter"/>
</dbReference>
<dbReference type="KEGG" id="zmo:ZMO0673"/>
<evidence type="ECO:0000259" key="5">
    <source>
        <dbReference type="Pfam" id="PF11967"/>
    </source>
</evidence>
<dbReference type="InterPro" id="IPR042242">
    <property type="entry name" value="RecO_C"/>
</dbReference>
<dbReference type="InterPro" id="IPR003717">
    <property type="entry name" value="RecO"/>
</dbReference>
<keyword evidence="2 4" id="KW-0233">DNA recombination</keyword>
<comment type="function">
    <text evidence="4">Involved in DNA repair and RecF pathway recombination.</text>
</comment>
<evidence type="ECO:0000256" key="4">
    <source>
        <dbReference type="HAMAP-Rule" id="MF_00201"/>
    </source>
</evidence>
<keyword evidence="1 4" id="KW-0227">DNA damage</keyword>
<name>Q5NPR3_ZYMMO</name>
<dbReference type="Pfam" id="PF11967">
    <property type="entry name" value="RecO_N"/>
    <property type="match status" value="1"/>
</dbReference>
<dbReference type="STRING" id="264203.ZMO0673"/>
<dbReference type="GO" id="GO:0006302">
    <property type="term" value="P:double-strand break repair"/>
    <property type="evidence" value="ECO:0007669"/>
    <property type="project" value="TreeGrafter"/>
</dbReference>
<dbReference type="Gene3D" id="1.20.1440.120">
    <property type="entry name" value="Recombination protein O, C-terminal domain"/>
    <property type="match status" value="1"/>
</dbReference>
<dbReference type="NCBIfam" id="TIGR00613">
    <property type="entry name" value="reco"/>
    <property type="match status" value="1"/>
</dbReference>
<evidence type="ECO:0000313" key="6">
    <source>
        <dbReference type="EMBL" id="AAV89297.2"/>
    </source>
</evidence>
<reference evidence="6 7" key="2">
    <citation type="journal article" date="2009" name="Nat. Biotechnol.">
        <title>Improved genome annotation for Zymomonas mobilis.</title>
        <authorList>
            <person name="Yang S."/>
            <person name="Pappas K.M."/>
            <person name="Hauser L.J."/>
            <person name="Land M.L."/>
            <person name="Chen G.L."/>
            <person name="Hurst G.B."/>
            <person name="Pan C."/>
            <person name="Kouvelis V.N."/>
            <person name="Typas M.A."/>
            <person name="Pelletier D.A."/>
            <person name="Klingeman D.M."/>
            <person name="Chang Y.J."/>
            <person name="Samatova N.F."/>
            <person name="Brown S.D."/>
        </authorList>
    </citation>
    <scope>NUCLEOTIDE SEQUENCE [LARGE SCALE GENOMIC DNA]</scope>
    <source>
        <strain evidence="7">ATCC 31821 / ZM4 / CP4</strain>
    </source>
</reference>
<dbReference type="Pfam" id="PF02565">
    <property type="entry name" value="RecO_C"/>
    <property type="match status" value="1"/>
</dbReference>
<dbReference type="AlphaFoldDB" id="Q5NPR3"/>
<feature type="domain" description="DNA replication/recombination mediator RecO N-terminal" evidence="5">
    <location>
        <begin position="1"/>
        <end position="73"/>
    </location>
</feature>
<accession>Q5NPR3</accession>
<proteinExistence type="inferred from homology"/>
<dbReference type="GO" id="GO:0006310">
    <property type="term" value="P:DNA recombination"/>
    <property type="evidence" value="ECO:0007669"/>
    <property type="project" value="UniProtKB-UniRule"/>
</dbReference>
<evidence type="ECO:0000256" key="3">
    <source>
        <dbReference type="ARBA" id="ARBA00023204"/>
    </source>
</evidence>